<dbReference type="AlphaFoldDB" id="A0A1M6XGD2"/>
<protein>
    <submittedName>
        <fullName evidence="1">Uncharacterized protein</fullName>
    </submittedName>
</protein>
<organism evidence="1 2">
    <name type="scientific">Bradyrhizobium lablabi</name>
    <dbReference type="NCBI Taxonomy" id="722472"/>
    <lineage>
        <taxon>Bacteria</taxon>
        <taxon>Pseudomonadati</taxon>
        <taxon>Pseudomonadota</taxon>
        <taxon>Alphaproteobacteria</taxon>
        <taxon>Hyphomicrobiales</taxon>
        <taxon>Nitrobacteraceae</taxon>
        <taxon>Bradyrhizobium</taxon>
    </lineage>
</organism>
<evidence type="ECO:0000313" key="2">
    <source>
        <dbReference type="Proteomes" id="UP000189935"/>
    </source>
</evidence>
<proteinExistence type="predicted"/>
<sequence length="192" mass="21825">MMQVTPVLSQLPPRPDFEAMAAAAPASADRRTMILSLIGNLIVSWSNNESLFIYVLMILLDTDQPSAAIVFATLNTTRARLDLIQRLAKIRLKDPKLDKALSKLIDRFNRSTALRNEFNHCMYITDESGQITHTQSMRLVESREHLQFGISKPLDDVRLRSMVEAAKEMSNINRGIWDLLPQLQLHLQSTRP</sequence>
<accession>A0A1M6XGD2</accession>
<gene>
    <name evidence="1" type="ORF">SAMN05444159_4863</name>
</gene>
<dbReference type="EMBL" id="LT670844">
    <property type="protein sequence ID" value="SHL04978.1"/>
    <property type="molecule type" value="Genomic_DNA"/>
</dbReference>
<dbReference type="Proteomes" id="UP000189935">
    <property type="component" value="Chromosome I"/>
</dbReference>
<dbReference type="RefSeq" id="WP_079542189.1">
    <property type="nucleotide sequence ID" value="NZ_LT670844.1"/>
</dbReference>
<dbReference type="OrthoDB" id="7846470at2"/>
<evidence type="ECO:0000313" key="1">
    <source>
        <dbReference type="EMBL" id="SHL04978.1"/>
    </source>
</evidence>
<reference evidence="1 2" key="1">
    <citation type="submission" date="2016-11" db="EMBL/GenBank/DDBJ databases">
        <authorList>
            <person name="Jaros S."/>
            <person name="Januszkiewicz K."/>
            <person name="Wedrychowicz H."/>
        </authorList>
    </citation>
    <scope>NUCLEOTIDE SEQUENCE [LARGE SCALE GENOMIC DNA]</scope>
    <source>
        <strain evidence="1 2">GAS499</strain>
    </source>
</reference>
<name>A0A1M6XGD2_9BRAD</name>